<dbReference type="PANTHER" id="PTHR44329:SF288">
    <property type="entry name" value="MITOGEN-ACTIVATED PROTEIN KINASE KINASE KINASE 20"/>
    <property type="match status" value="1"/>
</dbReference>
<keyword evidence="4" id="KW-0067">ATP-binding</keyword>
<dbReference type="SUPFAM" id="SSF56112">
    <property type="entry name" value="Protein kinase-like (PK-like)"/>
    <property type="match status" value="1"/>
</dbReference>
<evidence type="ECO:0000256" key="2">
    <source>
        <dbReference type="ARBA" id="ARBA00022741"/>
    </source>
</evidence>
<dbReference type="STRING" id="44941.A0A397W722"/>
<protein>
    <submittedName>
        <fullName evidence="6">Kinase-like domain-containing protein</fullName>
    </submittedName>
</protein>
<evidence type="ECO:0000256" key="3">
    <source>
        <dbReference type="ARBA" id="ARBA00022777"/>
    </source>
</evidence>
<name>A0A397W722_9GLOM</name>
<evidence type="ECO:0000256" key="1">
    <source>
        <dbReference type="ARBA" id="ARBA00022679"/>
    </source>
</evidence>
<evidence type="ECO:0000313" key="6">
    <source>
        <dbReference type="EMBL" id="RIB29377.1"/>
    </source>
</evidence>
<comment type="caution">
    <text evidence="6">The sequence shown here is derived from an EMBL/GenBank/DDBJ whole genome shotgun (WGS) entry which is preliminary data.</text>
</comment>
<dbReference type="PANTHER" id="PTHR44329">
    <property type="entry name" value="SERINE/THREONINE-PROTEIN KINASE TNNI3K-RELATED"/>
    <property type="match status" value="1"/>
</dbReference>
<dbReference type="Gene3D" id="1.10.510.10">
    <property type="entry name" value="Transferase(Phosphotransferase) domain 1"/>
    <property type="match status" value="1"/>
</dbReference>
<accession>A0A397W722</accession>
<sequence length="459" mass="52285">MLINLKTLRIVTLTLNDIYTDTYYRLVSIEKVKSGFGSELVRRETISTTSETHEIDSNLDIIKNTLVFGTIGGGVVDGNQNINNVLKEVLIIKNQLRFQNSITKNIRATEIEPRELNDPQIGNSTDTRGNKESPLVKKLLNGAIEVACKCTKIIDDDTSESQTIQTQLAILGKLKDSPNILKFYGLSKISNYRVTVFELAELGTLKELYDENDIAWCSKVQIALDICRGLVFLHTCEILHHDIRCANILMTSRLELKIANFKYARHNSSHTSKINCLNEIIHWMAPEKLKETPENPVRYTFKCEIFSFGMMLWELAFEKIPYTNMEMNKIKEHVLKGNREKISWGVGPPDIQKIQRKFAEIIISAWQQDINIRASLQDIFLELNKLSMASVKPGSSPSLLPNGTIDFDGSKPQLQPIELSEITTNFNLPKIMPFEEGIKAHKKKIIIQHRNVFKPILSW</sequence>
<dbReference type="Proteomes" id="UP000266673">
    <property type="component" value="Unassembled WGS sequence"/>
</dbReference>
<evidence type="ECO:0000259" key="5">
    <source>
        <dbReference type="PROSITE" id="PS50011"/>
    </source>
</evidence>
<dbReference type="InterPro" id="IPR000719">
    <property type="entry name" value="Prot_kinase_dom"/>
</dbReference>
<dbReference type="PROSITE" id="PS50011">
    <property type="entry name" value="PROTEIN_KINASE_DOM"/>
    <property type="match status" value="1"/>
</dbReference>
<dbReference type="InterPro" id="IPR001245">
    <property type="entry name" value="Ser-Thr/Tyr_kinase_cat_dom"/>
</dbReference>
<dbReference type="InterPro" id="IPR011009">
    <property type="entry name" value="Kinase-like_dom_sf"/>
</dbReference>
<dbReference type="OrthoDB" id="2314769at2759"/>
<gene>
    <name evidence="6" type="ORF">C2G38_2027734</name>
</gene>
<proteinExistence type="predicted"/>
<feature type="domain" description="Protein kinase" evidence="5">
    <location>
        <begin position="122"/>
        <end position="386"/>
    </location>
</feature>
<evidence type="ECO:0000256" key="4">
    <source>
        <dbReference type="ARBA" id="ARBA00022840"/>
    </source>
</evidence>
<dbReference type="GO" id="GO:0004674">
    <property type="term" value="F:protein serine/threonine kinase activity"/>
    <property type="evidence" value="ECO:0007669"/>
    <property type="project" value="TreeGrafter"/>
</dbReference>
<keyword evidence="1" id="KW-0808">Transferase</keyword>
<evidence type="ECO:0000313" key="7">
    <source>
        <dbReference type="Proteomes" id="UP000266673"/>
    </source>
</evidence>
<keyword evidence="3 6" id="KW-0418">Kinase</keyword>
<dbReference type="InterPro" id="IPR008266">
    <property type="entry name" value="Tyr_kinase_AS"/>
</dbReference>
<reference evidence="6 7" key="1">
    <citation type="submission" date="2018-06" db="EMBL/GenBank/DDBJ databases">
        <title>Comparative genomics reveals the genomic features of Rhizophagus irregularis, R. cerebriforme, R. diaphanum and Gigaspora rosea, and their symbiotic lifestyle signature.</title>
        <authorList>
            <person name="Morin E."/>
            <person name="San Clemente H."/>
            <person name="Chen E.C.H."/>
            <person name="De La Providencia I."/>
            <person name="Hainaut M."/>
            <person name="Kuo A."/>
            <person name="Kohler A."/>
            <person name="Murat C."/>
            <person name="Tang N."/>
            <person name="Roy S."/>
            <person name="Loubradou J."/>
            <person name="Henrissat B."/>
            <person name="Grigoriev I.V."/>
            <person name="Corradi N."/>
            <person name="Roux C."/>
            <person name="Martin F.M."/>
        </authorList>
    </citation>
    <scope>NUCLEOTIDE SEQUENCE [LARGE SCALE GENOMIC DNA]</scope>
    <source>
        <strain evidence="6 7">DAOM 194757</strain>
    </source>
</reference>
<dbReference type="InterPro" id="IPR051681">
    <property type="entry name" value="Ser/Thr_Kinases-Pseudokinases"/>
</dbReference>
<dbReference type="Pfam" id="PF07714">
    <property type="entry name" value="PK_Tyr_Ser-Thr"/>
    <property type="match status" value="1"/>
</dbReference>
<dbReference type="EMBL" id="QKWP01000039">
    <property type="protein sequence ID" value="RIB29377.1"/>
    <property type="molecule type" value="Genomic_DNA"/>
</dbReference>
<keyword evidence="7" id="KW-1185">Reference proteome</keyword>
<keyword evidence="2" id="KW-0547">Nucleotide-binding</keyword>
<dbReference type="PROSITE" id="PS00109">
    <property type="entry name" value="PROTEIN_KINASE_TYR"/>
    <property type="match status" value="1"/>
</dbReference>
<dbReference type="AlphaFoldDB" id="A0A397W722"/>
<organism evidence="6 7">
    <name type="scientific">Gigaspora rosea</name>
    <dbReference type="NCBI Taxonomy" id="44941"/>
    <lineage>
        <taxon>Eukaryota</taxon>
        <taxon>Fungi</taxon>
        <taxon>Fungi incertae sedis</taxon>
        <taxon>Mucoromycota</taxon>
        <taxon>Glomeromycotina</taxon>
        <taxon>Glomeromycetes</taxon>
        <taxon>Diversisporales</taxon>
        <taxon>Gigasporaceae</taxon>
        <taxon>Gigaspora</taxon>
    </lineage>
</organism>
<dbReference type="GO" id="GO:0005524">
    <property type="term" value="F:ATP binding"/>
    <property type="evidence" value="ECO:0007669"/>
    <property type="project" value="UniProtKB-KW"/>
</dbReference>